<dbReference type="AlphaFoldDB" id="A0A7C8ZVZ4"/>
<feature type="region of interest" description="Disordered" evidence="1">
    <location>
        <begin position="95"/>
        <end position="121"/>
    </location>
</feature>
<evidence type="ECO:0000256" key="1">
    <source>
        <dbReference type="SAM" id="MobiDB-lite"/>
    </source>
</evidence>
<sequence>MGRTLTMQVPDGGSGGRWTMWWSRWWSPVARMRRPAGGSAPPKTEEGDPSSVVGKREREGGLRQVVNAGCGGKASLKAQHRWNCRRGQGSLVYSGRASKQGRRGCQVTQRKGAKGVFRESA</sequence>
<name>A0A7C8ZVZ4_OPUST</name>
<reference evidence="2" key="2">
    <citation type="submission" date="2020-07" db="EMBL/GenBank/DDBJ databases">
        <authorList>
            <person name="Vera ALvarez R."/>
            <person name="Arias-Moreno D.M."/>
            <person name="Jimenez-Jacinto V."/>
            <person name="Jimenez-Bremont J.F."/>
            <person name="Swaminathan K."/>
            <person name="Moose S.P."/>
            <person name="Guerrero-Gonzalez M.L."/>
            <person name="Marino-Ramirez L."/>
            <person name="Landsman D."/>
            <person name="Rodriguez-Kessler M."/>
            <person name="Delgado-Sanchez P."/>
        </authorList>
    </citation>
    <scope>NUCLEOTIDE SEQUENCE</scope>
    <source>
        <tissue evidence="2">Cladode</tissue>
    </source>
</reference>
<accession>A0A7C8ZVZ4</accession>
<feature type="region of interest" description="Disordered" evidence="1">
    <location>
        <begin position="32"/>
        <end position="60"/>
    </location>
</feature>
<protein>
    <submittedName>
        <fullName evidence="2">Uncharacterized protein</fullName>
    </submittedName>
</protein>
<dbReference type="EMBL" id="GISG01172348">
    <property type="protein sequence ID" value="MBA4651957.1"/>
    <property type="molecule type" value="Transcribed_RNA"/>
</dbReference>
<evidence type="ECO:0000313" key="2">
    <source>
        <dbReference type="EMBL" id="MBA4651957.1"/>
    </source>
</evidence>
<organism evidence="2">
    <name type="scientific">Opuntia streptacantha</name>
    <name type="common">Prickly pear cactus</name>
    <name type="synonym">Opuntia cardona</name>
    <dbReference type="NCBI Taxonomy" id="393608"/>
    <lineage>
        <taxon>Eukaryota</taxon>
        <taxon>Viridiplantae</taxon>
        <taxon>Streptophyta</taxon>
        <taxon>Embryophyta</taxon>
        <taxon>Tracheophyta</taxon>
        <taxon>Spermatophyta</taxon>
        <taxon>Magnoliopsida</taxon>
        <taxon>eudicotyledons</taxon>
        <taxon>Gunneridae</taxon>
        <taxon>Pentapetalae</taxon>
        <taxon>Caryophyllales</taxon>
        <taxon>Cactineae</taxon>
        <taxon>Cactaceae</taxon>
        <taxon>Opuntioideae</taxon>
        <taxon>Opuntia</taxon>
    </lineage>
</organism>
<proteinExistence type="predicted"/>
<reference evidence="2" key="1">
    <citation type="journal article" date="2013" name="J. Plant Res.">
        <title>Effect of fungi and light on seed germination of three Opuntia species from semiarid lands of central Mexico.</title>
        <authorList>
            <person name="Delgado-Sanchez P."/>
            <person name="Jimenez-Bremont J.F."/>
            <person name="Guerrero-Gonzalez Mde L."/>
            <person name="Flores J."/>
        </authorList>
    </citation>
    <scope>NUCLEOTIDE SEQUENCE</scope>
    <source>
        <tissue evidence="2">Cladode</tissue>
    </source>
</reference>